<dbReference type="Pfam" id="PF00498">
    <property type="entry name" value="FHA"/>
    <property type="match status" value="1"/>
</dbReference>
<dbReference type="eggNOG" id="COG1716">
    <property type="taxonomic scope" value="Bacteria"/>
</dbReference>
<feature type="region of interest" description="Disordered" evidence="1">
    <location>
        <begin position="110"/>
        <end position="141"/>
    </location>
</feature>
<feature type="domain" description="FHA" evidence="2">
    <location>
        <begin position="243"/>
        <end position="294"/>
    </location>
</feature>
<organism evidence="3 4">
    <name type="scientific">Paenibacillus pini JCM 16418</name>
    <dbReference type="NCBI Taxonomy" id="1236976"/>
    <lineage>
        <taxon>Bacteria</taxon>
        <taxon>Bacillati</taxon>
        <taxon>Bacillota</taxon>
        <taxon>Bacilli</taxon>
        <taxon>Bacillales</taxon>
        <taxon>Paenibacillaceae</taxon>
        <taxon>Paenibacillus</taxon>
    </lineage>
</organism>
<dbReference type="OrthoDB" id="9783862at2"/>
<dbReference type="InterPro" id="IPR000253">
    <property type="entry name" value="FHA_dom"/>
</dbReference>
<sequence>MSSPSTSRLIICMLLTALLAGSAWIGWSGRFSLPHVSRNLVSGELASLGTGELDNAFKDQKKKRQPRFQVEKLTGYLGGGRKRLFDHDHETNVDHISKSNWKWTFPQKEEMDYSQPSSQKSSVKPSQRVESVLRQNRREGENLEYSSWNQVDPMSTTSQSNYNQDIHPYFLNQEDNQDYYSQLGQKTEMLNPSSSNATVLLQPLEKPNSSDYRHGMIKKLIYLERSEDGQPPTSRIELNLPHFIIGRSDEVAQFIEQTAGTSRAHVELSKGPDGNYMIKDLGSKNGTILLGEPMIPYKEYKLNDSDTFTIVKGTYTYHVS</sequence>
<dbReference type="SUPFAM" id="SSF49879">
    <property type="entry name" value="SMAD/FHA domain"/>
    <property type="match status" value="1"/>
</dbReference>
<keyword evidence="4" id="KW-1185">Reference proteome</keyword>
<accession>W7Z1H2</accession>
<gene>
    <name evidence="3" type="ORF">JCM16418_2255</name>
</gene>
<feature type="compositionally biased region" description="Low complexity" evidence="1">
    <location>
        <begin position="114"/>
        <end position="126"/>
    </location>
</feature>
<proteinExistence type="predicted"/>
<name>W7Z1H2_9BACL</name>
<reference evidence="3 4" key="1">
    <citation type="journal article" date="2014" name="Genome Announc.">
        <title>Draft Genome Sequence of Paenibacillus pini JCM 16418T, Isolated from the Rhizosphere of Pine Tree.</title>
        <authorList>
            <person name="Yuki M."/>
            <person name="Oshima K."/>
            <person name="Suda W."/>
            <person name="Oshida Y."/>
            <person name="Kitamura K."/>
            <person name="Iida Y."/>
            <person name="Hattori M."/>
            <person name="Ohkuma M."/>
        </authorList>
    </citation>
    <scope>NUCLEOTIDE SEQUENCE [LARGE SCALE GENOMIC DNA]</scope>
    <source>
        <strain evidence="3 4">JCM 16418</strain>
    </source>
</reference>
<dbReference type="CDD" id="cd00060">
    <property type="entry name" value="FHA"/>
    <property type="match status" value="1"/>
</dbReference>
<dbReference type="Gene3D" id="2.60.200.20">
    <property type="match status" value="1"/>
</dbReference>
<dbReference type="InterPro" id="IPR008984">
    <property type="entry name" value="SMAD_FHA_dom_sf"/>
</dbReference>
<evidence type="ECO:0000256" key="1">
    <source>
        <dbReference type="SAM" id="MobiDB-lite"/>
    </source>
</evidence>
<comment type="caution">
    <text evidence="3">The sequence shown here is derived from an EMBL/GenBank/DDBJ whole genome shotgun (WGS) entry which is preliminary data.</text>
</comment>
<evidence type="ECO:0000259" key="2">
    <source>
        <dbReference type="PROSITE" id="PS50006"/>
    </source>
</evidence>
<evidence type="ECO:0000313" key="3">
    <source>
        <dbReference type="EMBL" id="GAF08214.1"/>
    </source>
</evidence>
<evidence type="ECO:0000313" key="4">
    <source>
        <dbReference type="Proteomes" id="UP000019364"/>
    </source>
</evidence>
<dbReference type="RefSeq" id="WP_036648337.1">
    <property type="nucleotide sequence ID" value="NZ_BAVZ01000005.1"/>
</dbReference>
<protein>
    <recommendedName>
        <fullName evidence="2">FHA domain-containing protein</fullName>
    </recommendedName>
</protein>
<dbReference type="EMBL" id="BAVZ01000005">
    <property type="protein sequence ID" value="GAF08214.1"/>
    <property type="molecule type" value="Genomic_DNA"/>
</dbReference>
<dbReference type="Proteomes" id="UP000019364">
    <property type="component" value="Unassembled WGS sequence"/>
</dbReference>
<dbReference type="PROSITE" id="PS50006">
    <property type="entry name" value="FHA_DOMAIN"/>
    <property type="match status" value="1"/>
</dbReference>
<dbReference type="STRING" id="1236976.JCM16418_2255"/>
<dbReference type="AlphaFoldDB" id="W7Z1H2"/>